<evidence type="ECO:0000313" key="4">
    <source>
        <dbReference type="Proteomes" id="UP000063234"/>
    </source>
</evidence>
<dbReference type="STRING" id="1298851.TST_0810"/>
<dbReference type="SUPFAM" id="SSF52402">
    <property type="entry name" value="Adenine nucleotide alpha hydrolases-like"/>
    <property type="match status" value="2"/>
</dbReference>
<dbReference type="RefSeq" id="WP_068549608.1">
    <property type="nucleotide sequence ID" value="NZ_AP013035.1"/>
</dbReference>
<name>A0A0S3QTG2_THET7</name>
<protein>
    <submittedName>
        <fullName evidence="3">UspA domain protein</fullName>
    </submittedName>
</protein>
<evidence type="ECO:0000256" key="1">
    <source>
        <dbReference type="ARBA" id="ARBA00008791"/>
    </source>
</evidence>
<feature type="domain" description="UspA" evidence="2">
    <location>
        <begin position="153"/>
        <end position="274"/>
    </location>
</feature>
<dbReference type="Gene3D" id="3.40.50.620">
    <property type="entry name" value="HUPs"/>
    <property type="match status" value="2"/>
</dbReference>
<dbReference type="Proteomes" id="UP000063234">
    <property type="component" value="Chromosome"/>
</dbReference>
<dbReference type="InterPro" id="IPR006015">
    <property type="entry name" value="Universal_stress_UspA"/>
</dbReference>
<comment type="similarity">
    <text evidence="1">Belongs to the universal stress protein A family.</text>
</comment>
<dbReference type="Pfam" id="PF00582">
    <property type="entry name" value="Usp"/>
    <property type="match status" value="2"/>
</dbReference>
<organism evidence="3 4">
    <name type="scientific">Thermosulfidibacter takaii (strain DSM 17441 / JCM 13301 / NBRC 103674 / ABI70S6)</name>
    <dbReference type="NCBI Taxonomy" id="1298851"/>
    <lineage>
        <taxon>Bacteria</taxon>
        <taxon>Pseudomonadati</taxon>
        <taxon>Thermosulfidibacterota</taxon>
        <taxon>Thermosulfidibacteria</taxon>
        <taxon>Thermosulfidibacterales</taxon>
        <taxon>Thermosulfidibacteraceae</taxon>
    </lineage>
</organism>
<dbReference type="InterPro" id="IPR006016">
    <property type="entry name" value="UspA"/>
</dbReference>
<dbReference type="PRINTS" id="PR01438">
    <property type="entry name" value="UNVRSLSTRESS"/>
</dbReference>
<dbReference type="CDD" id="cd00293">
    <property type="entry name" value="USP-like"/>
    <property type="match status" value="2"/>
</dbReference>
<accession>A0A0S3QTG2</accession>
<proteinExistence type="inferred from homology"/>
<reference evidence="4" key="1">
    <citation type="journal article" date="2018" name="Science">
        <title>A primordial and reversible TCA cycle in a facultatively chemolithoautotrophic thermophile.</title>
        <authorList>
            <person name="Nunoura T."/>
            <person name="Chikaraishi Y."/>
            <person name="Izaki R."/>
            <person name="Suwa T."/>
            <person name="Sato T."/>
            <person name="Harada T."/>
            <person name="Mori K."/>
            <person name="Kato Y."/>
            <person name="Miyazaki M."/>
            <person name="Shimamura S."/>
            <person name="Yanagawa K."/>
            <person name="Shuto A."/>
            <person name="Ohkouchi N."/>
            <person name="Fujita N."/>
            <person name="Takaki Y."/>
            <person name="Atomi H."/>
            <person name="Takai K."/>
        </authorList>
    </citation>
    <scope>NUCLEOTIDE SEQUENCE [LARGE SCALE GENOMIC DNA]</scope>
    <source>
        <strain evidence="4">DSM 17441 / JCM 13301 / NBRC 103674 / ABI70S6</strain>
    </source>
</reference>
<sequence length="274" mass="30532">MAVKKLLFPTKFRSGALQFLQKLLVLKKVGLEEVNVLYVIEKEKVSFDYAGYLKDVEEKLRTKAEEILKEWGGGLSKEVKFGYEIVVGIPEYEVLNREKEFDLIAMGKPSSGLIKKLFMGSTTMNIIAHATKPVLMAKFEEEVLYGERCLFCKVILATDGSEPCKRALNLIKELSPVIEEVDIVAVQNTKKKDDKSYYEQVVKEFAEALSSVVKVDTHILSGTPSKEIMQFAESSGASLIVLGTTGKDAFDEVFIGSTSHRVLEKSKLPVLVVP</sequence>
<dbReference type="PANTHER" id="PTHR46268">
    <property type="entry name" value="STRESS RESPONSE PROTEIN NHAX"/>
    <property type="match status" value="1"/>
</dbReference>
<dbReference type="PANTHER" id="PTHR46268:SF6">
    <property type="entry name" value="UNIVERSAL STRESS PROTEIN UP12"/>
    <property type="match status" value="1"/>
</dbReference>
<evidence type="ECO:0000313" key="3">
    <source>
        <dbReference type="EMBL" id="BAT71610.1"/>
    </source>
</evidence>
<dbReference type="OrthoDB" id="9789668at2"/>
<dbReference type="AlphaFoldDB" id="A0A0S3QTG2"/>
<dbReference type="KEGG" id="ttk:TST_0810"/>
<evidence type="ECO:0000259" key="2">
    <source>
        <dbReference type="Pfam" id="PF00582"/>
    </source>
</evidence>
<feature type="domain" description="UspA" evidence="2">
    <location>
        <begin position="4"/>
        <end position="138"/>
    </location>
</feature>
<gene>
    <name evidence="3" type="ORF">TST_0810</name>
</gene>
<keyword evidence="4" id="KW-1185">Reference proteome</keyword>
<dbReference type="InterPro" id="IPR014729">
    <property type="entry name" value="Rossmann-like_a/b/a_fold"/>
</dbReference>
<dbReference type="EMBL" id="AP013035">
    <property type="protein sequence ID" value="BAT71610.1"/>
    <property type="molecule type" value="Genomic_DNA"/>
</dbReference>